<protein>
    <recommendedName>
        <fullName evidence="3">ribonuclease H</fullName>
        <ecNumber evidence="3">3.1.26.4</ecNumber>
    </recommendedName>
</protein>
<dbReference type="SUPFAM" id="SSF52540">
    <property type="entry name" value="P-loop containing nucleoside triphosphate hydrolases"/>
    <property type="match status" value="1"/>
</dbReference>
<dbReference type="Gene3D" id="3.40.50.300">
    <property type="entry name" value="P-loop containing nucleotide triphosphate hydrolases"/>
    <property type="match status" value="1"/>
</dbReference>
<proteinExistence type="inferred from homology"/>
<comment type="similarity">
    <text evidence="2">Belongs to the beta type-B retroviral polymerase family. HERV class-II K(HML-2) pol subfamily.</text>
</comment>
<dbReference type="Pfam" id="PF00078">
    <property type="entry name" value="RVT_1"/>
    <property type="match status" value="1"/>
</dbReference>
<sequence length="1368" mass="144717">MAKAIPFTKASGEGDMGISASANPSAKCSRTARTLSRLPHCSLAGGATPSASSFTQSDMMHDEDEVHQAKALKEIHEGKTDPGLMQELRTATDLALRATKVTAWALGRAMSTMVVQERHLWLNLAQMSDAEKVRFLDAPIAQGGLFGDTVEDFAQQFSTVKKQTEAISHILPRRDSAALFTKIVEAALSPLRGRGVRVLNYLDDWLILAHSRDLLCAHRDLVLRHLDRLGLQVNREKSMLSPVQSILYLGMELNSVTMTARLSAVRAQSVLNCLDHFTQSAVPLKLFQRLLGHMASSAAVIPLGLIHMRPLQHWLLSRVPWGAWHTGSRQMVITPRCRRTLTPWSSMAFLRAGVPLGQVTRHVVVTTDASLQGWGAVCNGHAVSALDGPPPALAYQLPRVVGCATCIEEAAASRAGQSRAGPVGQHYCSSVYQSSVWRSLSAVTTTCPTPPPVESAGDPLPACHVYPRRPEPDSTPAQSSSLGTVRVGSGEDPRSCSIENVQSFQRLESNLSLSTLNVYVAAIAAHHDPVAGKSLGQHNLIIWFLRGVGRLPPHPRSIPSYDLDAVLEPLGDAALSHLTMKTALGRALKRVADLQAFSVSTDCLKLGPGHSHAILRPRPGYVPKVPTTPPRHQVVNLQALPTGEEDPIPSVLCPSRRSSEQLFVCFGDQQGGLSQTEIGALDHGRRHYGVIVLKIARAHCAQTEIGALDHGRRHYGVTVLKIARAHWLRAPRVESSLHTEYSLLVGTGSRRLSGRHLQSCGLGYTHHLREVLQPLRKTGINSSLAWHQARPAAAHPPLEEVALTQWPYGTGRILAVRETRPPPVRPKAGAFPPFKKALGPPTYPLATQYTQIQQMMSFRGILISQNVTLCHKVCGTKMPNNPQQRIPININDIPLADRLTRRIVLLGKTGVGKSAVGNTILGENVFRSRLSTKSVTSKCSEATVPNTVSGRSVSVVDTPGFIDTQMKPDELITEIARSVYLSSPGPQAFLIVLRACDRFTEQEQLILEKIETLFGQEVLKYSIILFTHGDMLEDETVEELIEENKNLSKLVDQCGGRYHVFNNKDKNNREQVNDLLQKIDAMIEQNGGGHYSNQMFEDARGIKRFLLFLEKYKHHIYMAAMAAGLLVGGAVGGAFVYGVVGGAVGGAVGGGVVGGVVGKTKSGTVTGAVCGAVGGAAVGAAVSGAVVGAAASASVGVAVANAVGVVSGAAVGGAVGGVSSGDVKGVVAGALAGAVVGGAAVGGAAVGAALTGTVGKAAVSGAIAGGTVGGAAIGGAVSGSFDGALKGGVAVGGAVFTGAAVGKYVVGLAVGSGPVGSDACCEVVRTDIEVVDVCAPQLPSTTVTELKEYISMEKIDFNYLFKVSTLTM</sequence>
<dbReference type="GO" id="GO:0004523">
    <property type="term" value="F:RNA-DNA hybrid ribonuclease activity"/>
    <property type="evidence" value="ECO:0007669"/>
    <property type="project" value="UniProtKB-EC"/>
</dbReference>
<evidence type="ECO:0000313" key="9">
    <source>
        <dbReference type="EMBL" id="KAI7809472.1"/>
    </source>
</evidence>
<feature type="transmembrane region" description="Helical" evidence="7">
    <location>
        <begin position="1116"/>
        <end position="1140"/>
    </location>
</feature>
<keyword evidence="5" id="KW-0342">GTP-binding</keyword>
<keyword evidence="10" id="KW-1185">Reference proteome</keyword>
<evidence type="ECO:0000256" key="7">
    <source>
        <dbReference type="SAM" id="Phobius"/>
    </source>
</evidence>
<reference evidence="9" key="1">
    <citation type="submission" date="2021-02" db="EMBL/GenBank/DDBJ databases">
        <title>Comparative genomics reveals that relaxation of natural selection precedes convergent phenotypic evolution of cavefish.</title>
        <authorList>
            <person name="Peng Z."/>
        </authorList>
    </citation>
    <scope>NUCLEOTIDE SEQUENCE</scope>
    <source>
        <tissue evidence="9">Muscle</tissue>
    </source>
</reference>
<dbReference type="GO" id="GO:0005525">
    <property type="term" value="F:GTP binding"/>
    <property type="evidence" value="ECO:0007669"/>
    <property type="project" value="UniProtKB-KW"/>
</dbReference>
<feature type="region of interest" description="Disordered" evidence="6">
    <location>
        <begin position="467"/>
        <end position="494"/>
    </location>
</feature>
<evidence type="ECO:0000256" key="4">
    <source>
        <dbReference type="ARBA" id="ARBA00022741"/>
    </source>
</evidence>
<dbReference type="EMBL" id="JAFHDT010000005">
    <property type="protein sequence ID" value="KAI7809472.1"/>
    <property type="molecule type" value="Genomic_DNA"/>
</dbReference>
<dbReference type="EC" id="3.1.26.4" evidence="3"/>
<keyword evidence="7" id="KW-1133">Transmembrane helix</keyword>
<dbReference type="InterPro" id="IPR043128">
    <property type="entry name" value="Rev_trsase/Diguanyl_cyclase"/>
</dbReference>
<dbReference type="SUPFAM" id="SSF56672">
    <property type="entry name" value="DNA/RNA polymerases"/>
    <property type="match status" value="1"/>
</dbReference>
<dbReference type="InterPro" id="IPR000477">
    <property type="entry name" value="RT_dom"/>
</dbReference>
<evidence type="ECO:0000256" key="5">
    <source>
        <dbReference type="ARBA" id="ARBA00023134"/>
    </source>
</evidence>
<evidence type="ECO:0000256" key="3">
    <source>
        <dbReference type="ARBA" id="ARBA00012180"/>
    </source>
</evidence>
<evidence type="ECO:0000259" key="8">
    <source>
        <dbReference type="PROSITE" id="PS51720"/>
    </source>
</evidence>
<dbReference type="PROSITE" id="PS51720">
    <property type="entry name" value="G_AIG1"/>
    <property type="match status" value="1"/>
</dbReference>
<keyword evidence="7" id="KW-0812">Transmembrane</keyword>
<comment type="similarity">
    <text evidence="1">Belongs to the TRAFAC class TrmE-Era-EngA-EngB-Septin-like GTPase superfamily. AIG1/Toc34/Toc159-like paraseptin GTPase family. IAN subfamily.</text>
</comment>
<comment type="caution">
    <text evidence="9">The sequence shown here is derived from an EMBL/GenBank/DDBJ whole genome shotgun (WGS) entry which is preliminary data.</text>
</comment>
<dbReference type="PANTHER" id="PTHR10903">
    <property type="entry name" value="GTPASE, IMAP FAMILY MEMBER-RELATED"/>
    <property type="match status" value="1"/>
</dbReference>
<evidence type="ECO:0000256" key="2">
    <source>
        <dbReference type="ARBA" id="ARBA00010879"/>
    </source>
</evidence>
<dbReference type="PANTHER" id="PTHR10903:SF186">
    <property type="entry name" value="GTPASE IMAP FAMILY MEMBER 4-LIKE-RELATED"/>
    <property type="match status" value="1"/>
</dbReference>
<evidence type="ECO:0000256" key="6">
    <source>
        <dbReference type="SAM" id="MobiDB-lite"/>
    </source>
</evidence>
<evidence type="ECO:0000313" key="10">
    <source>
        <dbReference type="Proteomes" id="UP001059041"/>
    </source>
</evidence>
<dbReference type="InterPro" id="IPR045058">
    <property type="entry name" value="GIMA/IAN/Toc"/>
</dbReference>
<dbReference type="Proteomes" id="UP001059041">
    <property type="component" value="Linkage Group LG5"/>
</dbReference>
<keyword evidence="4" id="KW-0547">Nucleotide-binding</keyword>
<evidence type="ECO:0000256" key="1">
    <source>
        <dbReference type="ARBA" id="ARBA00008535"/>
    </source>
</evidence>
<feature type="domain" description="AIG1-type G" evidence="8">
    <location>
        <begin position="898"/>
        <end position="1100"/>
    </location>
</feature>
<dbReference type="Pfam" id="PF04548">
    <property type="entry name" value="AIG1"/>
    <property type="match status" value="1"/>
</dbReference>
<accession>A0A9W8C7F7</accession>
<keyword evidence="7" id="KW-0472">Membrane</keyword>
<dbReference type="FunFam" id="3.40.50.300:FF:000366">
    <property type="entry name" value="GTPase, IMAP family member 2"/>
    <property type="match status" value="1"/>
</dbReference>
<gene>
    <name evidence="9" type="ORF">IRJ41_009116</name>
</gene>
<dbReference type="InterPro" id="IPR027417">
    <property type="entry name" value="P-loop_NTPase"/>
</dbReference>
<dbReference type="CDD" id="cd03714">
    <property type="entry name" value="RT_DIRS1"/>
    <property type="match status" value="1"/>
</dbReference>
<name>A0A9W8C7F7_TRIRA</name>
<organism evidence="9 10">
    <name type="scientific">Triplophysa rosa</name>
    <name type="common">Cave loach</name>
    <dbReference type="NCBI Taxonomy" id="992332"/>
    <lineage>
        <taxon>Eukaryota</taxon>
        <taxon>Metazoa</taxon>
        <taxon>Chordata</taxon>
        <taxon>Craniata</taxon>
        <taxon>Vertebrata</taxon>
        <taxon>Euteleostomi</taxon>
        <taxon>Actinopterygii</taxon>
        <taxon>Neopterygii</taxon>
        <taxon>Teleostei</taxon>
        <taxon>Ostariophysi</taxon>
        <taxon>Cypriniformes</taxon>
        <taxon>Nemacheilidae</taxon>
        <taxon>Triplophysa</taxon>
    </lineage>
</organism>
<dbReference type="CDD" id="cd01852">
    <property type="entry name" value="AIG1"/>
    <property type="match status" value="1"/>
</dbReference>
<dbReference type="InterPro" id="IPR006703">
    <property type="entry name" value="G_AIG1"/>
</dbReference>
<dbReference type="InterPro" id="IPR043502">
    <property type="entry name" value="DNA/RNA_pol_sf"/>
</dbReference>
<dbReference type="Gene3D" id="3.30.70.270">
    <property type="match status" value="1"/>
</dbReference>